<dbReference type="Pfam" id="PF14905">
    <property type="entry name" value="OMP_b-brl_3"/>
    <property type="match status" value="1"/>
</dbReference>
<organism evidence="4 5">
    <name type="scientific">Mucilaginibacter hurinus</name>
    <dbReference type="NCBI Taxonomy" id="2201324"/>
    <lineage>
        <taxon>Bacteria</taxon>
        <taxon>Pseudomonadati</taxon>
        <taxon>Bacteroidota</taxon>
        <taxon>Sphingobacteriia</taxon>
        <taxon>Sphingobacteriales</taxon>
        <taxon>Sphingobacteriaceae</taxon>
        <taxon>Mucilaginibacter</taxon>
    </lineage>
</organism>
<dbReference type="Pfam" id="PF13620">
    <property type="entry name" value="CarboxypepD_reg"/>
    <property type="match status" value="1"/>
</dbReference>
<gene>
    <name evidence="4" type="ORF">DJ568_07055</name>
</gene>
<dbReference type="SUPFAM" id="SSF49464">
    <property type="entry name" value="Carboxypeptidase regulatory domain-like"/>
    <property type="match status" value="1"/>
</dbReference>
<evidence type="ECO:0000256" key="1">
    <source>
        <dbReference type="SAM" id="MobiDB-lite"/>
    </source>
</evidence>
<dbReference type="Proteomes" id="UP000253209">
    <property type="component" value="Unassembled WGS sequence"/>
</dbReference>
<evidence type="ECO:0000256" key="2">
    <source>
        <dbReference type="SAM" id="SignalP"/>
    </source>
</evidence>
<feature type="chain" id="PRO_5016885131" description="Outer membrane protein beta-barrel domain-containing protein" evidence="2">
    <location>
        <begin position="21"/>
        <end position="986"/>
    </location>
</feature>
<comment type="caution">
    <text evidence="4">The sequence shown here is derived from an EMBL/GenBank/DDBJ whole genome shotgun (WGS) entry which is preliminary data.</text>
</comment>
<proteinExistence type="predicted"/>
<dbReference type="InterPro" id="IPR041700">
    <property type="entry name" value="OMP_b-brl_3"/>
</dbReference>
<feature type="region of interest" description="Disordered" evidence="1">
    <location>
        <begin position="961"/>
        <end position="986"/>
    </location>
</feature>
<feature type="domain" description="Outer membrane protein beta-barrel" evidence="3">
    <location>
        <begin position="464"/>
        <end position="952"/>
    </location>
</feature>
<accession>A0A367GQB3</accession>
<protein>
    <recommendedName>
        <fullName evidence="3">Outer membrane protein beta-barrel domain-containing protein</fullName>
    </recommendedName>
</protein>
<dbReference type="RefSeq" id="WP_114004554.1">
    <property type="nucleotide sequence ID" value="NZ_QGDC01000003.1"/>
</dbReference>
<keyword evidence="2" id="KW-0732">Signal</keyword>
<dbReference type="OrthoDB" id="1086219at2"/>
<sequence length="986" mass="108888">MKLLLLLLGCLLFSLTPTHAQNGIEVRGTVIDSTKLSVPGASVKLTSEQGDSTLTAADMNGSFAFSAVKGRKIRITVTSIGFQAIAKRYSLEADTGVVVLDPIIMQFESNQLGQVTITAAANPVVLKEDTVEYKVSSYKVRDNAPVEDVLRKLPGVDVDKDGNVTAQGQQVTRVRLNGKDFYGGDLQAATKNLPADIIESIQIVDDYGDQANLTGIRTGEATKIININVREDKNYGYSLQATAGDGSDALPNDPGVSNKNRYIGTLNFFKFKDDQQIAVLGNLNNTNVNTFSYGAATGGGFGGNFGSGGFGGGGGRGRRAMGGNSGQTTNANGITNARSLGINFRDEIGKKLSIYGSYSFSDNTTYTNSNDFQLSRFVNPLTSRSTSSDTSSVLNHRLNFNIEYSPDSMNYIKIVPTFSYADNTSGSFSEVSSARSDVTNLAYTVNSFTQTTSPNFSISGLFNHKFNTKGRNFNINLNYSTAKNDRYDNPIYDYTIGVPTTPLNQRVNTNSRTSTFGARFSYIEPLSKVSFLEFNYAFNRSLTNTDKRTDTLAYTGAVPPLNYSDADFNRYDLLSNRYNYTFTTNRVGLNYRFVEEKYNYILGLGVQPGSLRGNSVNAPQTVRNTFNIVPVARFSYKFSRNKSLNINYRGENNQPSFNQLQPVLDLSNALYPVLGNPNLKPEFTNDFNIRFNNFSFESGNTFFTRLSFTQTNDKVVSQTTTYPTTFAASALAADPSLKNLQNTNLTTYTNTGGYYNAQAFAAFSKPWAERKYTLSIGGRVQYSNNIGFSNSVDSLNRAAAFEKNISKNLVFSPNLRFRVNIDDVMDTEFNTSYSINKTVSSINNNNPLFGQNTNARTLNLGINGKNYFWKDWTLSYDFTRQVNYGYNVPVTNPNILNVYVERRFLKNNMATIRLQGFDLFNQNRGFSSSDDGITTTQRNTNRLSRYFLLTFTLRLQKFAGKAPAGQDGPGSDERRGGGNGRPQGLM</sequence>
<feature type="signal peptide" evidence="2">
    <location>
        <begin position="1"/>
        <end position="20"/>
    </location>
</feature>
<dbReference type="AlphaFoldDB" id="A0A367GQB3"/>
<evidence type="ECO:0000259" key="3">
    <source>
        <dbReference type="Pfam" id="PF14905"/>
    </source>
</evidence>
<name>A0A367GQB3_9SPHI</name>
<feature type="compositionally biased region" description="Gly residues" evidence="1">
    <location>
        <begin position="977"/>
        <end position="986"/>
    </location>
</feature>
<evidence type="ECO:0000313" key="4">
    <source>
        <dbReference type="EMBL" id="RCH55639.1"/>
    </source>
</evidence>
<dbReference type="SUPFAM" id="SSF56935">
    <property type="entry name" value="Porins"/>
    <property type="match status" value="1"/>
</dbReference>
<dbReference type="Gene3D" id="2.60.40.1120">
    <property type="entry name" value="Carboxypeptidase-like, regulatory domain"/>
    <property type="match status" value="1"/>
</dbReference>
<dbReference type="EMBL" id="QGDC01000003">
    <property type="protein sequence ID" value="RCH55639.1"/>
    <property type="molecule type" value="Genomic_DNA"/>
</dbReference>
<evidence type="ECO:0000313" key="5">
    <source>
        <dbReference type="Proteomes" id="UP000253209"/>
    </source>
</evidence>
<reference evidence="4 5" key="1">
    <citation type="submission" date="2018-05" db="EMBL/GenBank/DDBJ databases">
        <title>Mucilaginibacter hurinus sp. nov., isolated from briquette warehouse soil.</title>
        <authorList>
            <person name="Choi L."/>
        </authorList>
    </citation>
    <scope>NUCLEOTIDE SEQUENCE [LARGE SCALE GENOMIC DNA]</scope>
    <source>
        <strain evidence="4 5">ZR32</strain>
    </source>
</reference>
<dbReference type="InterPro" id="IPR008969">
    <property type="entry name" value="CarboxyPept-like_regulatory"/>
</dbReference>
<keyword evidence="5" id="KW-1185">Reference proteome</keyword>